<dbReference type="AlphaFoldDB" id="A0A4V2Q061"/>
<name>A0A4V2Q061_9FIRM</name>
<evidence type="ECO:0000313" key="2">
    <source>
        <dbReference type="Proteomes" id="UP000294545"/>
    </source>
</evidence>
<organism evidence="1 2">
    <name type="scientific">Natranaerovirga hydrolytica</name>
    <dbReference type="NCBI Taxonomy" id="680378"/>
    <lineage>
        <taxon>Bacteria</taxon>
        <taxon>Bacillati</taxon>
        <taxon>Bacillota</taxon>
        <taxon>Clostridia</taxon>
        <taxon>Lachnospirales</taxon>
        <taxon>Natranaerovirgaceae</taxon>
        <taxon>Natranaerovirga</taxon>
    </lineage>
</organism>
<dbReference type="Proteomes" id="UP000294545">
    <property type="component" value="Unassembled WGS sequence"/>
</dbReference>
<keyword evidence="2" id="KW-1185">Reference proteome</keyword>
<dbReference type="RefSeq" id="WP_132282420.1">
    <property type="nucleotide sequence ID" value="NZ_SMGQ01000013.1"/>
</dbReference>
<evidence type="ECO:0000313" key="1">
    <source>
        <dbReference type="EMBL" id="TCK92551.1"/>
    </source>
</evidence>
<proteinExistence type="predicted"/>
<accession>A0A4V2Q061</accession>
<comment type="caution">
    <text evidence="1">The sequence shown here is derived from an EMBL/GenBank/DDBJ whole genome shotgun (WGS) entry which is preliminary data.</text>
</comment>
<gene>
    <name evidence="1" type="ORF">EDC19_1695</name>
</gene>
<dbReference type="OrthoDB" id="383937at2"/>
<reference evidence="1 2" key="1">
    <citation type="submission" date="2019-03" db="EMBL/GenBank/DDBJ databases">
        <title>Genomic Encyclopedia of Type Strains, Phase IV (KMG-IV): sequencing the most valuable type-strain genomes for metagenomic binning, comparative biology and taxonomic classification.</title>
        <authorList>
            <person name="Goeker M."/>
        </authorList>
    </citation>
    <scope>NUCLEOTIDE SEQUENCE [LARGE SCALE GENOMIC DNA]</scope>
    <source>
        <strain evidence="1 2">DSM 24176</strain>
    </source>
</reference>
<dbReference type="PROSITE" id="PS51257">
    <property type="entry name" value="PROKAR_LIPOPROTEIN"/>
    <property type="match status" value="1"/>
</dbReference>
<dbReference type="EMBL" id="SMGQ01000013">
    <property type="protein sequence ID" value="TCK92551.1"/>
    <property type="molecule type" value="Genomic_DNA"/>
</dbReference>
<sequence length="187" mass="22210">MRYNKLWVKKIGISILLAVILVGCHKEEIKEEIKEEVINQDDIVMSNGFTVKENVEYAIFYDISSNQNILKIDPYQEIEFYNAPMLERNIAVHNYMIWEYTIDDVGEATFTEEEGDKYAQETLDQLAKMREVCNSYGFTNENRLTSEWVIENQKEALELRQAYIDLKLYWISESMISLYERFIKDKE</sequence>
<protein>
    <submittedName>
        <fullName evidence="1">Uncharacterized protein</fullName>
    </submittedName>
</protein>